<dbReference type="AlphaFoldDB" id="A0A2Z5ZKU0"/>
<dbReference type="Proteomes" id="UP000270034">
    <property type="component" value="Chromosome"/>
</dbReference>
<protein>
    <submittedName>
        <fullName evidence="1">23S rRNA (Uracil-5-)-methyltransferase RumA</fullName>
    </submittedName>
</protein>
<keyword evidence="1" id="KW-0489">Methyltransferase</keyword>
<evidence type="ECO:0000313" key="2">
    <source>
        <dbReference type="Proteomes" id="UP000270034"/>
    </source>
</evidence>
<keyword evidence="1" id="KW-0808">Transferase</keyword>
<reference evidence="1 2" key="1">
    <citation type="submission" date="2018-02" db="EMBL/GenBank/DDBJ databases">
        <title>Acetobacter orientalis genome.</title>
        <authorList>
            <person name="Nakashima N."/>
            <person name="Tamura T."/>
        </authorList>
    </citation>
    <scope>NUCLEOTIDE SEQUENCE [LARGE SCALE GENOMIC DNA]</scope>
    <source>
        <strain evidence="1 2">FAN1</strain>
    </source>
</reference>
<dbReference type="GO" id="GO:0032259">
    <property type="term" value="P:methylation"/>
    <property type="evidence" value="ECO:0007669"/>
    <property type="project" value="UniProtKB-KW"/>
</dbReference>
<sequence>MRSPFAQGIAPLQKPDHSGGCMHAYALCSGCISTPLHRLLSA</sequence>
<name>A0A2Z5ZKU0_9PROT</name>
<organism evidence="1 2">
    <name type="scientific">Acetobacter orientalis</name>
    <dbReference type="NCBI Taxonomy" id="146474"/>
    <lineage>
        <taxon>Bacteria</taxon>
        <taxon>Pseudomonadati</taxon>
        <taxon>Pseudomonadota</taxon>
        <taxon>Alphaproteobacteria</taxon>
        <taxon>Acetobacterales</taxon>
        <taxon>Acetobacteraceae</taxon>
        <taxon>Acetobacter</taxon>
    </lineage>
</organism>
<dbReference type="GO" id="GO:0008168">
    <property type="term" value="F:methyltransferase activity"/>
    <property type="evidence" value="ECO:0007669"/>
    <property type="project" value="UniProtKB-KW"/>
</dbReference>
<proteinExistence type="predicted"/>
<evidence type="ECO:0000313" key="1">
    <source>
        <dbReference type="EMBL" id="BBC81402.1"/>
    </source>
</evidence>
<dbReference type="KEGG" id="aot:AcetOri_orf04625"/>
<gene>
    <name evidence="1" type="ORF">AcetOrient_orf04625</name>
</gene>
<accession>A0A2Z5ZKU0</accession>
<dbReference type="EMBL" id="AP018515">
    <property type="protein sequence ID" value="BBC81402.1"/>
    <property type="molecule type" value="Genomic_DNA"/>
</dbReference>